<dbReference type="Gene3D" id="3.60.21.10">
    <property type="match status" value="1"/>
</dbReference>
<keyword evidence="3" id="KW-1185">Reference proteome</keyword>
<proteinExistence type="predicted"/>
<dbReference type="SUPFAM" id="SSF56300">
    <property type="entry name" value="Metallo-dependent phosphatases"/>
    <property type="match status" value="1"/>
</dbReference>
<dbReference type="PANTHER" id="PTHR42850:SF7">
    <property type="entry name" value="BIS(5'-NUCLEOSYL)-TETRAPHOSPHATASE PRPE [ASYMMETRICAL]"/>
    <property type="match status" value="1"/>
</dbReference>
<feature type="domain" description="Calcineurin-like phosphoesterase" evidence="1">
    <location>
        <begin position="4"/>
        <end position="132"/>
    </location>
</feature>
<dbReference type="PANTHER" id="PTHR42850">
    <property type="entry name" value="METALLOPHOSPHOESTERASE"/>
    <property type="match status" value="1"/>
</dbReference>
<dbReference type="Proteomes" id="UP001501337">
    <property type="component" value="Unassembled WGS sequence"/>
</dbReference>
<dbReference type="EMBL" id="BAABBO010000021">
    <property type="protein sequence ID" value="GAA3977716.1"/>
    <property type="molecule type" value="Genomic_DNA"/>
</dbReference>
<dbReference type="InterPro" id="IPR029052">
    <property type="entry name" value="Metallo-depent_PP-like"/>
</dbReference>
<name>A0ABP7Q7B5_9GAMM</name>
<dbReference type="RefSeq" id="WP_344809385.1">
    <property type="nucleotide sequence ID" value="NZ_BAABBO010000021.1"/>
</dbReference>
<sequence>MYDLIGDIHGYASELKALLAKMDYREVDGVWRHPERQIIFLGDFVDRGPEQVETVQIAKAMVERGSALAVMGNHEYNAVAWATPDPENSNEYLRRHNDKNLNQHQQFLEQVGEGSELHLSFLEWFKTLPLFLDKPKFRVVHACWSPRHLEQASSYLDENNCLLPDSWAKASREGSEAYDAIETLLKGLEIRLPDPHFFLDKANHPHHDMRTKWWLTEALTYRDLAMVPGEEIEKIPHIPVEAHLLPGYDGEKPVFVGHYWMMGEPVPLNEHIACLGYSVAGEHGGKLCAYRFNGESSLRPEGFMWVDRPYLEGHPAVRNR</sequence>
<gene>
    <name evidence="2" type="ORF">GCM10022278_38090</name>
</gene>
<accession>A0ABP7Q7B5</accession>
<evidence type="ECO:0000313" key="3">
    <source>
        <dbReference type="Proteomes" id="UP001501337"/>
    </source>
</evidence>
<dbReference type="PRINTS" id="PR00114">
    <property type="entry name" value="STPHPHTASE"/>
</dbReference>
<organism evidence="2 3">
    <name type="scientific">Allohahella marinimesophila</name>
    <dbReference type="NCBI Taxonomy" id="1054972"/>
    <lineage>
        <taxon>Bacteria</taxon>
        <taxon>Pseudomonadati</taxon>
        <taxon>Pseudomonadota</taxon>
        <taxon>Gammaproteobacteria</taxon>
        <taxon>Oceanospirillales</taxon>
        <taxon>Hahellaceae</taxon>
        <taxon>Allohahella</taxon>
    </lineage>
</organism>
<comment type="caution">
    <text evidence="2">The sequence shown here is derived from an EMBL/GenBank/DDBJ whole genome shotgun (WGS) entry which is preliminary data.</text>
</comment>
<dbReference type="InterPro" id="IPR050126">
    <property type="entry name" value="Ap4A_hydrolase"/>
</dbReference>
<dbReference type="Pfam" id="PF00149">
    <property type="entry name" value="Metallophos"/>
    <property type="match status" value="1"/>
</dbReference>
<dbReference type="InterPro" id="IPR004843">
    <property type="entry name" value="Calcineurin-like_PHP"/>
</dbReference>
<reference evidence="3" key="1">
    <citation type="journal article" date="2019" name="Int. J. Syst. Evol. Microbiol.">
        <title>The Global Catalogue of Microorganisms (GCM) 10K type strain sequencing project: providing services to taxonomists for standard genome sequencing and annotation.</title>
        <authorList>
            <consortium name="The Broad Institute Genomics Platform"/>
            <consortium name="The Broad Institute Genome Sequencing Center for Infectious Disease"/>
            <person name="Wu L."/>
            <person name="Ma J."/>
        </authorList>
    </citation>
    <scope>NUCLEOTIDE SEQUENCE [LARGE SCALE GENOMIC DNA]</scope>
    <source>
        <strain evidence="3">JCM 17555</strain>
    </source>
</reference>
<evidence type="ECO:0000259" key="1">
    <source>
        <dbReference type="Pfam" id="PF00149"/>
    </source>
</evidence>
<evidence type="ECO:0000313" key="2">
    <source>
        <dbReference type="EMBL" id="GAA3977716.1"/>
    </source>
</evidence>
<protein>
    <submittedName>
        <fullName evidence="2">Metallophosphoesterase</fullName>
    </submittedName>
</protein>
<dbReference type="InterPro" id="IPR006186">
    <property type="entry name" value="Ser/Thr-sp_prot-phosphatase"/>
</dbReference>